<name>A0ABW9KYS3_XANCT</name>
<protein>
    <submittedName>
        <fullName evidence="2">Uncharacterized protein</fullName>
    </submittedName>
</protein>
<evidence type="ECO:0000256" key="1">
    <source>
        <dbReference type="SAM" id="MobiDB-lite"/>
    </source>
</evidence>
<reference evidence="2 3" key="1">
    <citation type="submission" date="2024-12" db="EMBL/GenBank/DDBJ databases">
        <authorList>
            <person name="Alaofin S."/>
            <person name="Velasco D."/>
            <person name="Li D."/>
            <person name="Baldwin T."/>
            <person name="Liu Z."/>
            <person name="Schachterle J.K."/>
        </authorList>
    </citation>
    <scope>NUCLEOTIDE SEQUENCE [LARGE SCALE GENOMIC DNA]</scope>
    <source>
        <strain evidence="2 3">B1</strain>
    </source>
</reference>
<dbReference type="RefSeq" id="WP_230950697.1">
    <property type="nucleotide sequence ID" value="NZ_CP064001.1"/>
</dbReference>
<feature type="region of interest" description="Disordered" evidence="1">
    <location>
        <begin position="49"/>
        <end position="76"/>
    </location>
</feature>
<organism evidence="2 3">
    <name type="scientific">Xanthomonas translucens pv. translucens</name>
    <dbReference type="NCBI Taxonomy" id="134875"/>
    <lineage>
        <taxon>Bacteria</taxon>
        <taxon>Pseudomonadati</taxon>
        <taxon>Pseudomonadota</taxon>
        <taxon>Gammaproteobacteria</taxon>
        <taxon>Lysobacterales</taxon>
        <taxon>Lysobacteraceae</taxon>
        <taxon>Xanthomonas</taxon>
        <taxon>Xanthomonas translucens group</taxon>
    </lineage>
</organism>
<dbReference type="EMBL" id="JBKAMQ010000002">
    <property type="protein sequence ID" value="MFN6508945.1"/>
    <property type="molecule type" value="Genomic_DNA"/>
</dbReference>
<gene>
    <name evidence="2" type="ORF">ACK3FC_17505</name>
</gene>
<dbReference type="Proteomes" id="UP001635788">
    <property type="component" value="Unassembled WGS sequence"/>
</dbReference>
<evidence type="ECO:0000313" key="3">
    <source>
        <dbReference type="Proteomes" id="UP001635788"/>
    </source>
</evidence>
<sequence>MPVACIRFAFRKFVAHGPRGFTPIQNGRPVSISKKETIMGAGRCFGSGGSSVRYQQDEHAQGSAAPHSPQERDSYQPLAWNDPALAALPRRLSQVPAHQRGSVANQAALQEVRRVGQELRSQIAEQVEREKDLQPILDALDKTIRKINGKLGGSNGSRGPDEYREEIEGLRRDFNAFNQAASGYQGANFGYSGVLHSGSFGPR</sequence>
<evidence type="ECO:0000313" key="2">
    <source>
        <dbReference type="EMBL" id="MFN6508945.1"/>
    </source>
</evidence>
<comment type="caution">
    <text evidence="2">The sequence shown here is derived from an EMBL/GenBank/DDBJ whole genome shotgun (WGS) entry which is preliminary data.</text>
</comment>
<accession>A0ABW9KYS3</accession>
<proteinExistence type="predicted"/>
<keyword evidence="3" id="KW-1185">Reference proteome</keyword>